<comment type="cofactor">
    <cofactor evidence="2">
        <name>[4Fe-4S] cluster</name>
        <dbReference type="ChEBI" id="CHEBI:49883"/>
    </cofactor>
</comment>
<organism evidence="11 12">
    <name type="scientific">Antrihabitans cavernicola</name>
    <dbReference type="NCBI Taxonomy" id="2495913"/>
    <lineage>
        <taxon>Bacteria</taxon>
        <taxon>Bacillati</taxon>
        <taxon>Actinomycetota</taxon>
        <taxon>Actinomycetes</taxon>
        <taxon>Mycobacteriales</taxon>
        <taxon>Nocardiaceae</taxon>
        <taxon>Antrihabitans</taxon>
    </lineage>
</organism>
<dbReference type="Gene3D" id="3.20.20.70">
    <property type="entry name" value="Aldolase class I"/>
    <property type="match status" value="1"/>
</dbReference>
<dbReference type="PRINTS" id="PR00368">
    <property type="entry name" value="FADPNR"/>
</dbReference>
<evidence type="ECO:0000256" key="2">
    <source>
        <dbReference type="ARBA" id="ARBA00001966"/>
    </source>
</evidence>
<reference evidence="11 12" key="1">
    <citation type="submission" date="2019-07" db="EMBL/GenBank/DDBJ databases">
        <title>Rhodococcus cavernicolus sp. nov., isolated from a cave.</title>
        <authorList>
            <person name="Lee S.D."/>
        </authorList>
    </citation>
    <scope>NUCLEOTIDE SEQUENCE [LARGE SCALE GENOMIC DNA]</scope>
    <source>
        <strain evidence="11 12">C1-24</strain>
    </source>
</reference>
<evidence type="ECO:0000256" key="7">
    <source>
        <dbReference type="ARBA" id="ARBA00023002"/>
    </source>
</evidence>
<evidence type="ECO:0000313" key="11">
    <source>
        <dbReference type="EMBL" id="KAA0018412.1"/>
    </source>
</evidence>
<evidence type="ECO:0000256" key="6">
    <source>
        <dbReference type="ARBA" id="ARBA00022723"/>
    </source>
</evidence>
<dbReference type="Proteomes" id="UP000322244">
    <property type="component" value="Unassembled WGS sequence"/>
</dbReference>
<dbReference type="GO" id="GO:0033543">
    <property type="term" value="P:fatty acid beta-oxidation, unsaturated, even number, reductase/isomerase pathway"/>
    <property type="evidence" value="ECO:0007669"/>
    <property type="project" value="TreeGrafter"/>
</dbReference>
<dbReference type="OrthoDB" id="3169239at2"/>
<keyword evidence="6" id="KW-0479">Metal-binding</keyword>
<evidence type="ECO:0000313" key="12">
    <source>
        <dbReference type="Proteomes" id="UP000322244"/>
    </source>
</evidence>
<dbReference type="GO" id="GO:0051536">
    <property type="term" value="F:iron-sulfur cluster binding"/>
    <property type="evidence" value="ECO:0007669"/>
    <property type="project" value="UniProtKB-KW"/>
</dbReference>
<keyword evidence="8" id="KW-0408">Iron</keyword>
<protein>
    <submittedName>
        <fullName evidence="11">Mycofactocin system FadH/OYE family oxidoreductase 2</fullName>
    </submittedName>
</protein>
<evidence type="ECO:0000256" key="3">
    <source>
        <dbReference type="ARBA" id="ARBA00011048"/>
    </source>
</evidence>
<dbReference type="InterPro" id="IPR001155">
    <property type="entry name" value="OxRdtase_FMN_N"/>
</dbReference>
<keyword evidence="7" id="KW-0560">Oxidoreductase</keyword>
<evidence type="ECO:0000256" key="1">
    <source>
        <dbReference type="ARBA" id="ARBA00001917"/>
    </source>
</evidence>
<dbReference type="InterPro" id="IPR023987">
    <property type="entry name" value="CHP03977_oxidoreductase"/>
</dbReference>
<evidence type="ECO:0000256" key="9">
    <source>
        <dbReference type="ARBA" id="ARBA00023014"/>
    </source>
</evidence>
<dbReference type="NCBIfam" id="TIGR03997">
    <property type="entry name" value="mycofact_OYE_2"/>
    <property type="match status" value="1"/>
</dbReference>
<dbReference type="PANTHER" id="PTHR42917">
    <property type="entry name" value="2,4-DIENOYL-COA REDUCTASE"/>
    <property type="match status" value="1"/>
</dbReference>
<proteinExistence type="inferred from homology"/>
<dbReference type="PANTHER" id="PTHR42917:SF2">
    <property type="entry name" value="2,4-DIENOYL-COA REDUCTASE [(2E)-ENOYL-COA-PRODUCING]"/>
    <property type="match status" value="1"/>
</dbReference>
<dbReference type="Pfam" id="PF00724">
    <property type="entry name" value="Oxidored_FMN"/>
    <property type="match status" value="1"/>
</dbReference>
<dbReference type="GO" id="GO:0010181">
    <property type="term" value="F:FMN binding"/>
    <property type="evidence" value="ECO:0007669"/>
    <property type="project" value="InterPro"/>
</dbReference>
<dbReference type="Gene3D" id="3.40.50.720">
    <property type="entry name" value="NAD(P)-binding Rossmann-like Domain"/>
    <property type="match status" value="1"/>
</dbReference>
<keyword evidence="9" id="KW-0411">Iron-sulfur</keyword>
<evidence type="ECO:0000256" key="5">
    <source>
        <dbReference type="ARBA" id="ARBA00022643"/>
    </source>
</evidence>
<dbReference type="AlphaFoldDB" id="A0A5A7S5G7"/>
<dbReference type="SUPFAM" id="SSF51971">
    <property type="entry name" value="Nucleotide-binding domain"/>
    <property type="match status" value="1"/>
</dbReference>
<evidence type="ECO:0000259" key="10">
    <source>
        <dbReference type="Pfam" id="PF00724"/>
    </source>
</evidence>
<dbReference type="InterPro" id="IPR013785">
    <property type="entry name" value="Aldolase_TIM"/>
</dbReference>
<dbReference type="EMBL" id="VLNY01000018">
    <property type="protein sequence ID" value="KAA0018412.1"/>
    <property type="molecule type" value="Genomic_DNA"/>
</dbReference>
<keyword evidence="12" id="KW-1185">Reference proteome</keyword>
<gene>
    <name evidence="11" type="ORF">FOY51_23995</name>
</gene>
<keyword evidence="4" id="KW-0285">Flavoprotein</keyword>
<feature type="domain" description="NADH:flavin oxidoreductase/NADH oxidase N-terminal" evidence="10">
    <location>
        <begin position="2"/>
        <end position="327"/>
    </location>
</feature>
<accession>A0A5A7S5G7</accession>
<dbReference type="Pfam" id="PF13450">
    <property type="entry name" value="NAD_binding_8"/>
    <property type="match status" value="1"/>
</dbReference>
<dbReference type="GO" id="GO:0046872">
    <property type="term" value="F:metal ion binding"/>
    <property type="evidence" value="ECO:0007669"/>
    <property type="project" value="UniProtKB-KW"/>
</dbReference>
<dbReference type="SUPFAM" id="SSF51395">
    <property type="entry name" value="FMN-linked oxidoreductases"/>
    <property type="match status" value="1"/>
</dbReference>
<dbReference type="GO" id="GO:0008670">
    <property type="term" value="F:2,4-dienoyl-CoA reductase (NADPH) activity"/>
    <property type="evidence" value="ECO:0007669"/>
    <property type="project" value="TreeGrafter"/>
</dbReference>
<comment type="caution">
    <text evidence="11">The sequence shown here is derived from an EMBL/GenBank/DDBJ whole genome shotgun (WGS) entry which is preliminary data.</text>
</comment>
<dbReference type="InterPro" id="IPR051793">
    <property type="entry name" value="NADH:flavin_oxidoreductase"/>
</dbReference>
<dbReference type="InterPro" id="IPR036188">
    <property type="entry name" value="FAD/NAD-bd_sf"/>
</dbReference>
<comment type="cofactor">
    <cofactor evidence="1">
        <name>FMN</name>
        <dbReference type="ChEBI" id="CHEBI:58210"/>
    </cofactor>
</comment>
<name>A0A5A7S5G7_9NOCA</name>
<dbReference type="SUPFAM" id="SSF51905">
    <property type="entry name" value="FAD/NAD(P)-binding domain"/>
    <property type="match status" value="1"/>
</dbReference>
<dbReference type="Gene3D" id="3.50.50.60">
    <property type="entry name" value="FAD/NAD(P)-binding domain"/>
    <property type="match status" value="1"/>
</dbReference>
<evidence type="ECO:0000256" key="8">
    <source>
        <dbReference type="ARBA" id="ARBA00023004"/>
    </source>
</evidence>
<comment type="similarity">
    <text evidence="3">In the N-terminal section; belongs to the NADH:flavin oxidoreductase/NADH oxidase family.</text>
</comment>
<keyword evidence="5" id="KW-0288">FMN</keyword>
<evidence type="ECO:0000256" key="4">
    <source>
        <dbReference type="ARBA" id="ARBA00022630"/>
    </source>
</evidence>
<sequence length="641" mass="68784">MSLGPVRLANRVVFAAHLTNFASDGMPTPQHTAYYRARAEGGAGLIITEEQITAPGDRPYEKLIRGYDPAVVQHYRTITDAVHRYGTRIFAQLNHNGGQSSGMYTRAAIVAPSAVPDPLFREVPHAVDTDEIADVIDGFALVARHCVEGGFDGVELQCSQSSILRGFLSGATNRRVDRYGGDLACRARLLLEVVAAVRAAVGDDIAVGVRISGEEHVENGTRLDEAVDVARMLAATRQVDYLNTTVGVATATLHLVEPSMATPRGYANHVPRAIREAVSIPVIGVGRFKDPEQANSAVAEGVCDLVGVVRGQIADPDFVAKARAGSADRIRMCLSCNQECVGRVGTGRWLGCVVNPRAGKESIALQPPRRRASMHVVGAGPAGLQAASTAAQLGHRVVLYERARELGGQIRTAARVPGRVELRSLVDTLAGECERYGVDVHAGVNIDADFLRTQSPAAVVIATGARPVRPAWAGGSATVIDVRDVLEGRACPTGSVLVYDELGFHQGTSVAEHLADSGCEVTIATNAMVVGQDLDSTLDMEGWQRRAYDRRIVELTDVIPIEHVTNTLTLLHHPTGIRSTHHVDWIVCSLHQAPETELWNKLRGSDFELYRIGDAVTPRRANAAILEGDSVARACFSVPQH</sequence>